<feature type="disulfide bond" evidence="8">
    <location>
        <begin position="232"/>
        <end position="243"/>
    </location>
</feature>
<name>A0A3B3XSX3_9TELE</name>
<feature type="region of interest" description="Disordered" evidence="10">
    <location>
        <begin position="399"/>
        <end position="426"/>
    </location>
</feature>
<dbReference type="STRING" id="48701.ENSPMEP00000018126"/>
<dbReference type="GO" id="GO:0030214">
    <property type="term" value="P:hyaluronan catabolic process"/>
    <property type="evidence" value="ECO:0007669"/>
    <property type="project" value="TreeGrafter"/>
</dbReference>
<feature type="disulfide bond" evidence="8">
    <location>
        <begin position="387"/>
        <end position="398"/>
    </location>
</feature>
<evidence type="ECO:0000256" key="2">
    <source>
        <dbReference type="ARBA" id="ARBA00008871"/>
    </source>
</evidence>
<evidence type="ECO:0000256" key="3">
    <source>
        <dbReference type="ARBA" id="ARBA00022801"/>
    </source>
</evidence>
<dbReference type="PIRSF" id="PIRSF038193">
    <property type="entry name" value="Hyaluronidase"/>
    <property type="match status" value="1"/>
</dbReference>
<comment type="catalytic activity">
    <reaction evidence="1 9">
        <text>Random hydrolysis of (1-&gt;4)-linkages between N-acetyl-beta-D-glucosamine and D-glucuronate residues in hyaluronate.</text>
        <dbReference type="EC" id="3.2.1.35"/>
    </reaction>
</comment>
<evidence type="ECO:0000256" key="7">
    <source>
        <dbReference type="PIRSR" id="PIRSR038193-1"/>
    </source>
</evidence>
<dbReference type="GO" id="GO:0001669">
    <property type="term" value="C:acrosomal vesicle"/>
    <property type="evidence" value="ECO:0007669"/>
    <property type="project" value="TreeGrafter"/>
</dbReference>
<evidence type="ECO:0000256" key="6">
    <source>
        <dbReference type="PIRNR" id="PIRNR038193"/>
    </source>
</evidence>
<dbReference type="EC" id="3.2.1.35" evidence="9"/>
<feature type="disulfide bond" evidence="8">
    <location>
        <begin position="69"/>
        <end position="362"/>
    </location>
</feature>
<dbReference type="GO" id="GO:0005975">
    <property type="term" value="P:carbohydrate metabolic process"/>
    <property type="evidence" value="ECO:0007669"/>
    <property type="project" value="UniProtKB-UniRule"/>
</dbReference>
<evidence type="ECO:0000256" key="10">
    <source>
        <dbReference type="SAM" id="MobiDB-lite"/>
    </source>
</evidence>
<organism evidence="11 12">
    <name type="scientific">Poecilia mexicana</name>
    <dbReference type="NCBI Taxonomy" id="48701"/>
    <lineage>
        <taxon>Eukaryota</taxon>
        <taxon>Metazoa</taxon>
        <taxon>Chordata</taxon>
        <taxon>Craniata</taxon>
        <taxon>Vertebrata</taxon>
        <taxon>Euteleostomi</taxon>
        <taxon>Actinopterygii</taxon>
        <taxon>Neopterygii</taxon>
        <taxon>Teleostei</taxon>
        <taxon>Neoteleostei</taxon>
        <taxon>Acanthomorphata</taxon>
        <taxon>Ovalentaria</taxon>
        <taxon>Atherinomorphae</taxon>
        <taxon>Cyprinodontiformes</taxon>
        <taxon>Poeciliidae</taxon>
        <taxon>Poeciliinae</taxon>
        <taxon>Poecilia</taxon>
    </lineage>
</organism>
<evidence type="ECO:0000256" key="1">
    <source>
        <dbReference type="ARBA" id="ARBA00000251"/>
    </source>
</evidence>
<keyword evidence="4 8" id="KW-1015">Disulfide bond</keyword>
<dbReference type="PANTHER" id="PTHR11769:SF19">
    <property type="entry name" value="HYALURONIDASE-3"/>
    <property type="match status" value="1"/>
</dbReference>
<dbReference type="PANTHER" id="PTHR11769">
    <property type="entry name" value="HYALURONIDASE"/>
    <property type="match status" value="1"/>
</dbReference>
<dbReference type="InterPro" id="IPR017853">
    <property type="entry name" value="GH"/>
</dbReference>
<dbReference type="Ensembl" id="ENSPMET00000027168.1">
    <property type="protein sequence ID" value="ENSPMEP00000018126.1"/>
    <property type="gene ID" value="ENSPMEG00000021038.1"/>
</dbReference>
<evidence type="ECO:0000313" key="11">
    <source>
        <dbReference type="Ensembl" id="ENSPMEP00000018126.1"/>
    </source>
</evidence>
<evidence type="ECO:0000313" key="12">
    <source>
        <dbReference type="Proteomes" id="UP000261480"/>
    </source>
</evidence>
<dbReference type="PRINTS" id="PR00846">
    <property type="entry name" value="GLHYDRLASE56"/>
</dbReference>
<feature type="active site" description="Proton donor" evidence="7">
    <location>
        <position position="156"/>
    </location>
</feature>
<dbReference type="InterPro" id="IPR013785">
    <property type="entry name" value="Aldolase_TIM"/>
</dbReference>
<accession>A0A3B3XSX3</accession>
<dbReference type="Proteomes" id="UP000261480">
    <property type="component" value="Unplaced"/>
</dbReference>
<evidence type="ECO:0000256" key="8">
    <source>
        <dbReference type="PIRSR" id="PIRSR038193-3"/>
    </source>
</evidence>
<reference evidence="11" key="1">
    <citation type="submission" date="2025-08" db="UniProtKB">
        <authorList>
            <consortium name="Ensembl"/>
        </authorList>
    </citation>
    <scope>IDENTIFICATION</scope>
</reference>
<protein>
    <recommendedName>
        <fullName evidence="9">Hyaluronidase</fullName>
        <ecNumber evidence="9">3.2.1.35</ecNumber>
    </recommendedName>
</protein>
<evidence type="ECO:0000256" key="5">
    <source>
        <dbReference type="ARBA" id="ARBA00023295"/>
    </source>
</evidence>
<feature type="compositionally biased region" description="Polar residues" evidence="10">
    <location>
        <begin position="405"/>
        <end position="414"/>
    </location>
</feature>
<evidence type="ECO:0000256" key="4">
    <source>
        <dbReference type="ARBA" id="ARBA00023157"/>
    </source>
</evidence>
<keyword evidence="12" id="KW-1185">Reference proteome</keyword>
<keyword evidence="3 9" id="KW-0378">Hydrolase</keyword>
<sequence>ICKLSSTVSLHVYFPAMVLSHLRFLILLITLLPRASLSENLSHANAAAAGPDLRNRPFVVVWNMPTANCHKRHNVHLDLQDFGIVENQRQRFQGQNMTIFYRNHLGNYPYISHDGREVNGGIPQLGDLASHLSLVEVQLDVLLRPGFSGVGVIDWEEWLPLWENNFGSKMEYRRLSKQLVRQERLDLSEQDVKLLAQQEFEESARMFMEETLRLVVRRRPGGFWGFYGFPSCYNKNKRKRGRCHSGTKQKNDRLSWLWAQSTALYPSIYLPQRLAGSTDAALMIRHRLLEALRVALTWRHGNSNNQAIPVLPYARLAFTHTLNFLNKVATDLEHTIGESVSLGAAGVVLWGEMKFAKSKKQCVLLRDYIHTVLGPFIQTLRAGASRCSLQLCYSHGRCARRRPNSGRSLSSAPVSVSHKDTDSGSSKYFQQHFRCRCYSGWTGTWCQRKMVGRGQDKS</sequence>
<feature type="disulfide bond" evidence="8">
    <location>
        <begin position="437"/>
        <end position="446"/>
    </location>
</feature>
<dbReference type="AlphaFoldDB" id="A0A3B3XSX3"/>
<dbReference type="Gene3D" id="3.20.20.70">
    <property type="entry name" value="Aldolase class I"/>
    <property type="match status" value="1"/>
</dbReference>
<reference evidence="11" key="2">
    <citation type="submission" date="2025-09" db="UniProtKB">
        <authorList>
            <consortium name="Ensembl"/>
        </authorList>
    </citation>
    <scope>IDENTIFICATION</scope>
</reference>
<comment type="similarity">
    <text evidence="2 6 9">Belongs to the glycosyl hydrolase 56 family.</text>
</comment>
<dbReference type="GO" id="GO:0004415">
    <property type="term" value="F:hyalurononglucosaminidase activity"/>
    <property type="evidence" value="ECO:0007669"/>
    <property type="project" value="UniProtKB-UniRule"/>
</dbReference>
<keyword evidence="5 9" id="KW-0326">Glycosidase</keyword>
<proteinExistence type="inferred from homology"/>
<dbReference type="FunFam" id="3.20.20.70:FF:000065">
    <property type="entry name" value="Hyaluronidase"/>
    <property type="match status" value="1"/>
</dbReference>
<dbReference type="InterPro" id="IPR018155">
    <property type="entry name" value="Hyaluronidase"/>
</dbReference>
<dbReference type="SUPFAM" id="SSF51445">
    <property type="entry name" value="(Trans)glycosidases"/>
    <property type="match status" value="1"/>
</dbReference>
<evidence type="ECO:0000256" key="9">
    <source>
        <dbReference type="RuleBase" id="RU610713"/>
    </source>
</evidence>
<feature type="disulfide bond" evidence="8">
    <location>
        <begin position="392"/>
        <end position="435"/>
    </location>
</feature>
<dbReference type="Pfam" id="PF01630">
    <property type="entry name" value="Glyco_hydro_56"/>
    <property type="match status" value="1"/>
</dbReference>